<dbReference type="PANTHER" id="PTHR10578:SF67">
    <property type="entry name" value="PEROXISOMAL (S)-2-HYDROXYACID OXIDASE GLO3"/>
    <property type="match status" value="1"/>
</dbReference>
<proteinExistence type="inferred from homology"/>
<evidence type="ECO:0000256" key="5">
    <source>
        <dbReference type="ARBA" id="ARBA00023140"/>
    </source>
</evidence>
<organism evidence="8 9">
    <name type="scientific">Quercus suber</name>
    <name type="common">Cork oak</name>
    <dbReference type="NCBI Taxonomy" id="58331"/>
    <lineage>
        <taxon>Eukaryota</taxon>
        <taxon>Viridiplantae</taxon>
        <taxon>Streptophyta</taxon>
        <taxon>Embryophyta</taxon>
        <taxon>Tracheophyta</taxon>
        <taxon>Spermatophyta</taxon>
        <taxon>Magnoliopsida</taxon>
        <taxon>eudicotyledons</taxon>
        <taxon>Gunneridae</taxon>
        <taxon>Pentapetalae</taxon>
        <taxon>rosids</taxon>
        <taxon>fabids</taxon>
        <taxon>Fagales</taxon>
        <taxon>Fagaceae</taxon>
        <taxon>Quercus</taxon>
    </lineage>
</organism>
<evidence type="ECO:0000313" key="9">
    <source>
        <dbReference type="Proteomes" id="UP000237347"/>
    </source>
</evidence>
<sequence>MPSLCSGYPVCVIFKGFQLSLDKMVGEPVNVNEFQELARAALPKMHYDFYAGGAEDQYTLKENVEAFHRIMIRPRILVDVSRMDMSTTVLGYKISAPILIAPTALHKLAHPEGELATARAAAACKTIMVYKQREIAAVLVQRAERNGYKALVVTVDSPRFGRREADIKNKMVAPRLKNLEGLLSIEADSDNGSSLEAYANKTMDASLCWKAGQHSRTTDIEWLKSITNLPIIVKGVLTGEDAIKAAEVGVAGIMVSNHGARQLDYTDATINVLEEVVHAVRGRVPVFLDGGVRRGTDIFKALALGAQAVLIGRPVIFGLAAKGEYGVRQVIQMLKDELEVTMTLSGCPSVKDITRRHDKMVGEPVNVNEFQELAREVLPKMYYDFYAGGAEDQYTLKENVEAFHRIMIRPRILVDVYKKRDIAAVLVQRAERNGYKALVLTVDTPRLGRREADIKNKMVAPRLKNLEGLLSIEADSDNGSNLEAYAKETMDASLCWKAGQHSRTMDIEWLKSITNMPILIKGVLTGEDAIKAAEVGVAGIMVSNHGARQLDYTDATINVLEEVVQAVGGRVPVFFDGGVRRGTDIFKALAHGAQAVLIGRPVIFGLAAKGEYGVRQIIQMLKDELELTMALSGCPSVKDITRRHVRTVHERLHAML</sequence>
<keyword evidence="5" id="KW-0576">Peroxisome</keyword>
<accession>A0AAW0K345</accession>
<evidence type="ECO:0000256" key="6">
    <source>
        <dbReference type="ARBA" id="ARBA00024042"/>
    </source>
</evidence>
<dbReference type="InterPro" id="IPR037396">
    <property type="entry name" value="FMN_HAD"/>
</dbReference>
<dbReference type="CDD" id="cd02809">
    <property type="entry name" value="alpha_hydroxyacid_oxid_FMN"/>
    <property type="match status" value="2"/>
</dbReference>
<dbReference type="Proteomes" id="UP000237347">
    <property type="component" value="Unassembled WGS sequence"/>
</dbReference>
<gene>
    <name evidence="8" type="primary">GLO4_1</name>
    <name evidence="8" type="ORF">CFP56_025303</name>
</gene>
<dbReference type="PROSITE" id="PS00557">
    <property type="entry name" value="FMN_HYDROXY_ACID_DH_1"/>
    <property type="match status" value="2"/>
</dbReference>
<evidence type="ECO:0000256" key="2">
    <source>
        <dbReference type="ARBA" id="ARBA00004275"/>
    </source>
</evidence>
<dbReference type="GO" id="GO:0003973">
    <property type="term" value="F:(S)-2-hydroxy-acid oxidase activity"/>
    <property type="evidence" value="ECO:0007669"/>
    <property type="project" value="UniProtKB-EC"/>
</dbReference>
<dbReference type="EMBL" id="PKMF04000401">
    <property type="protein sequence ID" value="KAK7833717.1"/>
    <property type="molecule type" value="Genomic_DNA"/>
</dbReference>
<protein>
    <recommendedName>
        <fullName evidence="3">(S)-2-hydroxy-acid oxidase</fullName>
        <ecNumber evidence="3">1.1.3.15</ecNumber>
    </recommendedName>
</protein>
<comment type="subcellular location">
    <subcellularLocation>
        <location evidence="2">Peroxisome</location>
    </subcellularLocation>
</comment>
<comment type="cofactor">
    <cofactor evidence="1">
        <name>FMN</name>
        <dbReference type="ChEBI" id="CHEBI:58210"/>
    </cofactor>
</comment>
<dbReference type="SUPFAM" id="SSF51395">
    <property type="entry name" value="FMN-linked oxidoreductases"/>
    <property type="match status" value="2"/>
</dbReference>
<name>A0AAW0K345_QUESU</name>
<dbReference type="Pfam" id="PF01070">
    <property type="entry name" value="FMN_dh"/>
    <property type="match status" value="2"/>
</dbReference>
<comment type="caution">
    <text evidence="8">The sequence shown here is derived from an EMBL/GenBank/DDBJ whole genome shotgun (WGS) entry which is preliminary data.</text>
</comment>
<dbReference type="EC" id="1.1.3.15" evidence="3"/>
<feature type="domain" description="FMN hydroxy acid dehydrogenase" evidence="7">
    <location>
        <begin position="416"/>
        <end position="650"/>
    </location>
</feature>
<keyword evidence="4" id="KW-0560">Oxidoreductase</keyword>
<feature type="domain" description="FMN hydroxy acid dehydrogenase" evidence="7">
    <location>
        <begin position="23"/>
        <end position="363"/>
    </location>
</feature>
<evidence type="ECO:0000256" key="3">
    <source>
        <dbReference type="ARBA" id="ARBA00013087"/>
    </source>
</evidence>
<dbReference type="InterPro" id="IPR013785">
    <property type="entry name" value="Aldolase_TIM"/>
</dbReference>
<evidence type="ECO:0000256" key="1">
    <source>
        <dbReference type="ARBA" id="ARBA00001917"/>
    </source>
</evidence>
<dbReference type="GO" id="GO:0010181">
    <property type="term" value="F:FMN binding"/>
    <property type="evidence" value="ECO:0007669"/>
    <property type="project" value="InterPro"/>
</dbReference>
<keyword evidence="9" id="KW-1185">Reference proteome</keyword>
<evidence type="ECO:0000313" key="8">
    <source>
        <dbReference type="EMBL" id="KAK7833717.1"/>
    </source>
</evidence>
<dbReference type="PROSITE" id="PS51349">
    <property type="entry name" value="FMN_HYDROXY_ACID_DH_2"/>
    <property type="match status" value="2"/>
</dbReference>
<dbReference type="InterPro" id="IPR012133">
    <property type="entry name" value="Alpha-hydoxy_acid_DH_FMN"/>
</dbReference>
<evidence type="ECO:0000256" key="4">
    <source>
        <dbReference type="ARBA" id="ARBA00023002"/>
    </source>
</evidence>
<dbReference type="PANTHER" id="PTHR10578">
    <property type="entry name" value="S -2-HYDROXY-ACID OXIDASE-RELATED"/>
    <property type="match status" value="1"/>
</dbReference>
<comment type="similarity">
    <text evidence="6">Belongs to the FMN-dependent alpha-hydroxy acid dehydrogenase family.</text>
</comment>
<dbReference type="Gene3D" id="3.20.20.70">
    <property type="entry name" value="Aldolase class I"/>
    <property type="match status" value="4"/>
</dbReference>
<dbReference type="InterPro" id="IPR008259">
    <property type="entry name" value="FMN_hydac_DH_AS"/>
</dbReference>
<evidence type="ECO:0000259" key="7">
    <source>
        <dbReference type="PROSITE" id="PS51349"/>
    </source>
</evidence>
<dbReference type="GO" id="GO:0005777">
    <property type="term" value="C:peroxisome"/>
    <property type="evidence" value="ECO:0007669"/>
    <property type="project" value="UniProtKB-SubCell"/>
</dbReference>
<dbReference type="AlphaFoldDB" id="A0AAW0K345"/>
<reference evidence="8 9" key="1">
    <citation type="journal article" date="2018" name="Sci. Data">
        <title>The draft genome sequence of cork oak.</title>
        <authorList>
            <person name="Ramos A.M."/>
            <person name="Usie A."/>
            <person name="Barbosa P."/>
            <person name="Barros P.M."/>
            <person name="Capote T."/>
            <person name="Chaves I."/>
            <person name="Simoes F."/>
            <person name="Abreu I."/>
            <person name="Carrasquinho I."/>
            <person name="Faro C."/>
            <person name="Guimaraes J.B."/>
            <person name="Mendonca D."/>
            <person name="Nobrega F."/>
            <person name="Rodrigues L."/>
            <person name="Saibo N.J.M."/>
            <person name="Varela M.C."/>
            <person name="Egas C."/>
            <person name="Matos J."/>
            <person name="Miguel C.M."/>
            <person name="Oliveira M.M."/>
            <person name="Ricardo C.P."/>
            <person name="Goncalves S."/>
        </authorList>
    </citation>
    <scope>NUCLEOTIDE SEQUENCE [LARGE SCALE GENOMIC DNA]</scope>
    <source>
        <strain evidence="9">cv. HL8</strain>
    </source>
</reference>
<dbReference type="InterPro" id="IPR000262">
    <property type="entry name" value="FMN-dep_DH"/>
</dbReference>